<comment type="caution">
    <text evidence="8">The sequence shown here is derived from an EMBL/GenBank/DDBJ whole genome shotgun (WGS) entry which is preliminary data.</text>
</comment>
<accession>A0A9Q3J7E7</accession>
<dbReference type="Pfam" id="PF17917">
    <property type="entry name" value="RT_RNaseH"/>
    <property type="match status" value="1"/>
</dbReference>
<evidence type="ECO:0000256" key="5">
    <source>
        <dbReference type="ARBA" id="ARBA00022801"/>
    </source>
</evidence>
<dbReference type="GO" id="GO:0004519">
    <property type="term" value="F:endonuclease activity"/>
    <property type="evidence" value="ECO:0007669"/>
    <property type="project" value="UniProtKB-KW"/>
</dbReference>
<proteinExistence type="predicted"/>
<sequence length="367" mass="42390">MNHLLTVFNGSSIFSKIDLRGAYNLLRIKEGDEHLTYFRTKYGSYEYLDMPFGLTNTPDSFQNLVNDMFYDLLDIYVVGYLDDIMVFSKSEEEHVTHVSTVLSRLRANNLFAKACKCLFHVSSVEYLGYFVSSEGIKMDQAKVQQILNWPSPRKLQELQSFLGFANFYCHVIKNYSKKIGSLTSFLKKDSCFPLNVEALRQFHQLKEAFNVAPILLYPPFSKLLPAELNYEIHEKELLGIVCALKRWRAFLLSLSSPFEVLTNHSSLQYFMSSNLLTCRQAQWAEFLSEFHFSINYLPGHLATLSAALSCWDKVYPERGEDFIRGNPMNYQKIIKQDEIQASKFFAVKVDTFSNLIDSIQKELCQDS</sequence>
<dbReference type="Pfam" id="PF00078">
    <property type="entry name" value="RVT_1"/>
    <property type="match status" value="1"/>
</dbReference>
<dbReference type="Gene3D" id="3.30.70.270">
    <property type="match status" value="2"/>
</dbReference>
<evidence type="ECO:0000313" key="9">
    <source>
        <dbReference type="Proteomes" id="UP000765509"/>
    </source>
</evidence>
<keyword evidence="9" id="KW-1185">Reference proteome</keyword>
<evidence type="ECO:0000313" key="8">
    <source>
        <dbReference type="EMBL" id="MBW0556726.1"/>
    </source>
</evidence>
<evidence type="ECO:0000259" key="7">
    <source>
        <dbReference type="PROSITE" id="PS50878"/>
    </source>
</evidence>
<keyword evidence="5" id="KW-0378">Hydrolase</keyword>
<dbReference type="PANTHER" id="PTHR37984">
    <property type="entry name" value="PROTEIN CBG26694"/>
    <property type="match status" value="1"/>
</dbReference>
<dbReference type="CDD" id="cd09274">
    <property type="entry name" value="RNase_HI_RT_Ty3"/>
    <property type="match status" value="1"/>
</dbReference>
<keyword evidence="3" id="KW-0540">Nuclease</keyword>
<dbReference type="SUPFAM" id="SSF56672">
    <property type="entry name" value="DNA/RNA polymerases"/>
    <property type="match status" value="1"/>
</dbReference>
<gene>
    <name evidence="8" type="ORF">O181_096441</name>
</gene>
<name>A0A9Q3J7E7_9BASI</name>
<keyword evidence="6" id="KW-0695">RNA-directed DNA polymerase</keyword>
<dbReference type="InterPro" id="IPR050951">
    <property type="entry name" value="Retrovirus_Pol_polyprotein"/>
</dbReference>
<dbReference type="InterPro" id="IPR043128">
    <property type="entry name" value="Rev_trsase/Diguanyl_cyclase"/>
</dbReference>
<evidence type="ECO:0000256" key="1">
    <source>
        <dbReference type="ARBA" id="ARBA00022679"/>
    </source>
</evidence>
<reference evidence="8" key="1">
    <citation type="submission" date="2021-03" db="EMBL/GenBank/DDBJ databases">
        <title>Draft genome sequence of rust myrtle Austropuccinia psidii MF-1, a brazilian biotype.</title>
        <authorList>
            <person name="Quecine M.C."/>
            <person name="Pachon D.M.R."/>
            <person name="Bonatelli M.L."/>
            <person name="Correr F.H."/>
            <person name="Franceschini L.M."/>
            <person name="Leite T.F."/>
            <person name="Margarido G.R.A."/>
            <person name="Almeida C.A."/>
            <person name="Ferrarezi J.A."/>
            <person name="Labate C.A."/>
        </authorList>
    </citation>
    <scope>NUCLEOTIDE SEQUENCE</scope>
    <source>
        <strain evidence="8">MF-1</strain>
    </source>
</reference>
<organism evidence="8 9">
    <name type="scientific">Austropuccinia psidii MF-1</name>
    <dbReference type="NCBI Taxonomy" id="1389203"/>
    <lineage>
        <taxon>Eukaryota</taxon>
        <taxon>Fungi</taxon>
        <taxon>Dikarya</taxon>
        <taxon>Basidiomycota</taxon>
        <taxon>Pucciniomycotina</taxon>
        <taxon>Pucciniomycetes</taxon>
        <taxon>Pucciniales</taxon>
        <taxon>Sphaerophragmiaceae</taxon>
        <taxon>Austropuccinia</taxon>
    </lineage>
</organism>
<dbReference type="InterPro" id="IPR000477">
    <property type="entry name" value="RT_dom"/>
</dbReference>
<evidence type="ECO:0000256" key="4">
    <source>
        <dbReference type="ARBA" id="ARBA00022759"/>
    </source>
</evidence>
<dbReference type="PROSITE" id="PS50878">
    <property type="entry name" value="RT_POL"/>
    <property type="match status" value="1"/>
</dbReference>
<dbReference type="InterPro" id="IPR043502">
    <property type="entry name" value="DNA/RNA_pol_sf"/>
</dbReference>
<dbReference type="Proteomes" id="UP000765509">
    <property type="component" value="Unassembled WGS sequence"/>
</dbReference>
<dbReference type="GO" id="GO:0003964">
    <property type="term" value="F:RNA-directed DNA polymerase activity"/>
    <property type="evidence" value="ECO:0007669"/>
    <property type="project" value="UniProtKB-KW"/>
</dbReference>
<dbReference type="GO" id="GO:0016787">
    <property type="term" value="F:hydrolase activity"/>
    <property type="evidence" value="ECO:0007669"/>
    <property type="project" value="UniProtKB-KW"/>
</dbReference>
<protein>
    <recommendedName>
        <fullName evidence="7">Reverse transcriptase domain-containing protein</fullName>
    </recommendedName>
</protein>
<dbReference type="AlphaFoldDB" id="A0A9Q3J7E7"/>
<evidence type="ECO:0000256" key="3">
    <source>
        <dbReference type="ARBA" id="ARBA00022722"/>
    </source>
</evidence>
<evidence type="ECO:0000256" key="2">
    <source>
        <dbReference type="ARBA" id="ARBA00022695"/>
    </source>
</evidence>
<dbReference type="CDD" id="cd01647">
    <property type="entry name" value="RT_LTR"/>
    <property type="match status" value="1"/>
</dbReference>
<dbReference type="EMBL" id="AVOT02064308">
    <property type="protein sequence ID" value="MBW0556726.1"/>
    <property type="molecule type" value="Genomic_DNA"/>
</dbReference>
<keyword evidence="4" id="KW-0255">Endonuclease</keyword>
<keyword evidence="1" id="KW-0808">Transferase</keyword>
<feature type="domain" description="Reverse transcriptase" evidence="7">
    <location>
        <begin position="1"/>
        <end position="131"/>
    </location>
</feature>
<dbReference type="InterPro" id="IPR041373">
    <property type="entry name" value="RT_RNaseH"/>
</dbReference>
<evidence type="ECO:0000256" key="6">
    <source>
        <dbReference type="ARBA" id="ARBA00022918"/>
    </source>
</evidence>
<dbReference type="PANTHER" id="PTHR37984:SF5">
    <property type="entry name" value="PROTEIN NYNRIN-LIKE"/>
    <property type="match status" value="1"/>
</dbReference>
<keyword evidence="2" id="KW-0548">Nucleotidyltransferase</keyword>